<comment type="caution">
    <text evidence="1">The sequence shown here is derived from an EMBL/GenBank/DDBJ whole genome shotgun (WGS) entry which is preliminary data.</text>
</comment>
<gene>
    <name evidence="1" type="ORF">ACEZDG_01960</name>
</gene>
<name>A0ABV6V2U9_9ACTN</name>
<organism evidence="1 2">
    <name type="scientific">Streptacidiphilus alkalitolerans</name>
    <dbReference type="NCBI Taxonomy" id="3342712"/>
    <lineage>
        <taxon>Bacteria</taxon>
        <taxon>Bacillati</taxon>
        <taxon>Actinomycetota</taxon>
        <taxon>Actinomycetes</taxon>
        <taxon>Kitasatosporales</taxon>
        <taxon>Streptomycetaceae</taxon>
        <taxon>Streptacidiphilus</taxon>
    </lineage>
</organism>
<accession>A0ABV6V2U9</accession>
<evidence type="ECO:0000313" key="1">
    <source>
        <dbReference type="EMBL" id="MFC1408040.1"/>
    </source>
</evidence>
<sequence>MQEMVIAAAHDMSASHFQGHPPDSAASEGWFARLLATAEVPPGAITGVKWLMKIVKTR</sequence>
<protein>
    <submittedName>
        <fullName evidence="1">Uncharacterized protein</fullName>
    </submittedName>
</protein>
<proteinExistence type="predicted"/>
<dbReference type="EMBL" id="JBHEZX010000001">
    <property type="protein sequence ID" value="MFC1408040.1"/>
    <property type="molecule type" value="Genomic_DNA"/>
</dbReference>
<reference evidence="1 2" key="1">
    <citation type="submission" date="2024-09" db="EMBL/GenBank/DDBJ databases">
        <authorList>
            <person name="Lee S.D."/>
        </authorList>
    </citation>
    <scope>NUCLEOTIDE SEQUENCE [LARGE SCALE GENOMIC DNA]</scope>
    <source>
        <strain evidence="1 2">N1-1</strain>
    </source>
</reference>
<keyword evidence="2" id="KW-1185">Reference proteome</keyword>
<dbReference type="Proteomes" id="UP001592582">
    <property type="component" value="Unassembled WGS sequence"/>
</dbReference>
<evidence type="ECO:0000313" key="2">
    <source>
        <dbReference type="Proteomes" id="UP001592582"/>
    </source>
</evidence>